<feature type="transmembrane region" description="Helical" evidence="1">
    <location>
        <begin position="130"/>
        <end position="150"/>
    </location>
</feature>
<feature type="transmembrane region" description="Helical" evidence="1">
    <location>
        <begin position="77"/>
        <end position="94"/>
    </location>
</feature>
<feature type="transmembrane region" description="Helical" evidence="1">
    <location>
        <begin position="157"/>
        <end position="176"/>
    </location>
</feature>
<organism evidence="2 3">
    <name type="scientific">Pochonia chlamydosporia 170</name>
    <dbReference type="NCBI Taxonomy" id="1380566"/>
    <lineage>
        <taxon>Eukaryota</taxon>
        <taxon>Fungi</taxon>
        <taxon>Dikarya</taxon>
        <taxon>Ascomycota</taxon>
        <taxon>Pezizomycotina</taxon>
        <taxon>Sordariomycetes</taxon>
        <taxon>Hypocreomycetidae</taxon>
        <taxon>Hypocreales</taxon>
        <taxon>Clavicipitaceae</taxon>
        <taxon>Pochonia</taxon>
    </lineage>
</organism>
<dbReference type="Proteomes" id="UP000078397">
    <property type="component" value="Unassembled WGS sequence"/>
</dbReference>
<feature type="transmembrane region" description="Helical" evidence="1">
    <location>
        <begin position="239"/>
        <end position="264"/>
    </location>
</feature>
<keyword evidence="3" id="KW-1185">Reference proteome</keyword>
<gene>
    <name evidence="2" type="ORF">VFPPC_08980</name>
</gene>
<reference evidence="2 3" key="1">
    <citation type="journal article" date="2016" name="PLoS Pathog.">
        <title>Biosynthesis of antibiotic leucinostatins in bio-control fungus Purpureocillium lilacinum and their inhibition on phytophthora revealed by genome mining.</title>
        <authorList>
            <person name="Wang G."/>
            <person name="Liu Z."/>
            <person name="Lin R."/>
            <person name="Li E."/>
            <person name="Mao Z."/>
            <person name="Ling J."/>
            <person name="Yang Y."/>
            <person name="Yin W.B."/>
            <person name="Xie B."/>
        </authorList>
    </citation>
    <scope>NUCLEOTIDE SEQUENCE [LARGE SCALE GENOMIC DNA]</scope>
    <source>
        <strain evidence="2">170</strain>
    </source>
</reference>
<dbReference type="InterPro" id="IPR013920">
    <property type="entry name" value="DUF1774_fun"/>
</dbReference>
<dbReference type="PANTHER" id="PTHR37992">
    <property type="entry name" value="EXPRESSED PROTEIN"/>
    <property type="match status" value="1"/>
</dbReference>
<keyword evidence="1" id="KW-0472">Membrane</keyword>
<dbReference type="STRING" id="1380566.A0A179FCR1"/>
<dbReference type="EMBL" id="LSBJ02000006">
    <property type="protein sequence ID" value="OAQ63071.1"/>
    <property type="molecule type" value="Genomic_DNA"/>
</dbReference>
<evidence type="ECO:0000313" key="2">
    <source>
        <dbReference type="EMBL" id="OAQ63071.1"/>
    </source>
</evidence>
<protein>
    <submittedName>
        <fullName evidence="2">ATP synthase F0</fullName>
    </submittedName>
</protein>
<dbReference type="PANTHER" id="PTHR37992:SF1">
    <property type="entry name" value="DUF1774-DOMAIN-CONTAINING PROTEIN"/>
    <property type="match status" value="1"/>
</dbReference>
<dbReference type="AlphaFoldDB" id="A0A179FCR1"/>
<dbReference type="KEGG" id="pchm:VFPPC_08980"/>
<feature type="transmembrane region" description="Helical" evidence="1">
    <location>
        <begin position="217"/>
        <end position="233"/>
    </location>
</feature>
<keyword evidence="1" id="KW-0812">Transmembrane</keyword>
<dbReference type="OrthoDB" id="3342455at2759"/>
<feature type="transmembrane region" description="Helical" evidence="1">
    <location>
        <begin position="21"/>
        <end position="44"/>
    </location>
</feature>
<evidence type="ECO:0000256" key="1">
    <source>
        <dbReference type="SAM" id="Phobius"/>
    </source>
</evidence>
<dbReference type="Pfam" id="PF08611">
    <property type="entry name" value="DUF1774"/>
    <property type="match status" value="1"/>
</dbReference>
<dbReference type="GeneID" id="28851584"/>
<dbReference type="RefSeq" id="XP_018140651.1">
    <property type="nucleotide sequence ID" value="XM_018287590.1"/>
</dbReference>
<keyword evidence="1" id="KW-1133">Transmembrane helix</keyword>
<sequence>MANWNAWNPFSHRESHSSGSILTYKLLTLISWLLSVVVSVYYVVNEPKDGHTIRRRIWDQNNLYRTAFTMNPILGDVYWVVLFIMQFGYITHLFSRVPETVNWAASVGSHFILNNLFHFAFVMLFVRSHFIWAEIILVLNFFNLSVLYFRHNTSPRFIHAPVASGPLAWTFVAIYWNGAFMVYHPHNLVARIFGNIFIWSILAYGMFFIVTFKDYTMGFWLSILAAAIGVAQFERQVIALQWIFAFIIMALLFISTVTIAVPAWTGRDHFWRRSAPPADAERAPLLNE</sequence>
<comment type="caution">
    <text evidence="2">The sequence shown here is derived from an EMBL/GenBank/DDBJ whole genome shotgun (WGS) entry which is preliminary data.</text>
</comment>
<feature type="transmembrane region" description="Helical" evidence="1">
    <location>
        <begin position="188"/>
        <end position="210"/>
    </location>
</feature>
<feature type="transmembrane region" description="Helical" evidence="1">
    <location>
        <begin position="101"/>
        <end position="124"/>
    </location>
</feature>
<evidence type="ECO:0000313" key="3">
    <source>
        <dbReference type="Proteomes" id="UP000078397"/>
    </source>
</evidence>
<name>A0A179FCR1_METCM</name>
<accession>A0A179FCR1</accession>
<proteinExistence type="predicted"/>